<protein>
    <submittedName>
        <fullName evidence="1">10733_t:CDS:1</fullName>
    </submittedName>
</protein>
<evidence type="ECO:0000313" key="2">
    <source>
        <dbReference type="Proteomes" id="UP000789525"/>
    </source>
</evidence>
<keyword evidence="2" id="KW-1185">Reference proteome</keyword>
<organism evidence="1 2">
    <name type="scientific">Acaulospora colombiana</name>
    <dbReference type="NCBI Taxonomy" id="27376"/>
    <lineage>
        <taxon>Eukaryota</taxon>
        <taxon>Fungi</taxon>
        <taxon>Fungi incertae sedis</taxon>
        <taxon>Mucoromycota</taxon>
        <taxon>Glomeromycotina</taxon>
        <taxon>Glomeromycetes</taxon>
        <taxon>Diversisporales</taxon>
        <taxon>Acaulosporaceae</taxon>
        <taxon>Acaulospora</taxon>
    </lineage>
</organism>
<dbReference type="Proteomes" id="UP000789525">
    <property type="component" value="Unassembled WGS sequence"/>
</dbReference>
<reference evidence="1" key="1">
    <citation type="submission" date="2021-06" db="EMBL/GenBank/DDBJ databases">
        <authorList>
            <person name="Kallberg Y."/>
            <person name="Tangrot J."/>
            <person name="Rosling A."/>
        </authorList>
    </citation>
    <scope>NUCLEOTIDE SEQUENCE</scope>
    <source>
        <strain evidence="1">CL356</strain>
    </source>
</reference>
<evidence type="ECO:0000313" key="1">
    <source>
        <dbReference type="EMBL" id="CAG8501427.1"/>
    </source>
</evidence>
<name>A0ACA9L0Z3_9GLOM</name>
<accession>A0ACA9L0Z3</accession>
<dbReference type="EMBL" id="CAJVPT010003876">
    <property type="protein sequence ID" value="CAG8501427.1"/>
    <property type="molecule type" value="Genomic_DNA"/>
</dbReference>
<comment type="caution">
    <text evidence="1">The sequence shown here is derived from an EMBL/GenBank/DDBJ whole genome shotgun (WGS) entry which is preliminary data.</text>
</comment>
<sequence>MKYILVSGGVISGIGKGIFASSLGVLLKTIGLRVTAIKIDPYMNIDAGTMSPIEHGEVFVLDDGGEVDLDLGNYERFLDVTLTRDNNITTGKIYQQVIQKEVPHITDAIQEWIERVSMVPVDHSGERPDVCIIELGGTVGDIESAPFVEAMRQFQFRVGHENFALAHVSLVPVTGPVGEQKTKPTQTTIKELRALGLSPDLVISVRDVASTYNVPLLLKDQGVLNFFRKRLGLDCVHISTDQIIRGESILAEWTKLTDEHNRLSEPVTIVLVGKYTNLQDSYLSVKKALEHSGLKCERKLILKWVDASHLEKEHEKINIDECREAWQTLSSANGILVPGGFGNRGTEGKIAAAKWARENKIPYLGICLGLQIAVIEFARNVCGMKAANSEEFQEEGVHVIVNMPEISTTHLGGTMRLGVRPTIFQEGTEDWSTTRKLYEVMNSVSAETNQVLERHRHRYEVNPKFVPTFEANGLRFVGRDETGQRMEIMELQGDPLIYRLLYFLVSSSQTISTIPWVCGGVCRIITGFRIKELIEI</sequence>
<gene>
    <name evidence="1" type="ORF">ACOLOM_LOCUS2816</name>
</gene>
<proteinExistence type="predicted"/>